<evidence type="ECO:0000313" key="11">
    <source>
        <dbReference type="EMBL" id="CAA0116379.1"/>
    </source>
</evidence>
<dbReference type="GO" id="GO:0006829">
    <property type="term" value="P:zinc ion transport"/>
    <property type="evidence" value="ECO:0007669"/>
    <property type="project" value="UniProtKB-KW"/>
</dbReference>
<keyword evidence="3" id="KW-0547">Nucleotide-binding</keyword>
<keyword evidence="4" id="KW-0862">Zinc</keyword>
<protein>
    <submittedName>
        <fullName evidence="11">Zinc import ATP-binding protein ZnuC</fullName>
        <ecNumber evidence="11">3.6.3.-</ecNumber>
    </submittedName>
</protein>
<dbReference type="GO" id="GO:0016887">
    <property type="term" value="F:ATP hydrolysis activity"/>
    <property type="evidence" value="ECO:0007669"/>
    <property type="project" value="InterPro"/>
</dbReference>
<dbReference type="SMART" id="SM00382">
    <property type="entry name" value="AAA"/>
    <property type="match status" value="1"/>
</dbReference>
<keyword evidence="9" id="KW-0472">Membrane</keyword>
<sequence>MSQALITAHELSLKKGQQVILDRVSMELGRQQIVTIIGPNGAGKTSLLRILIGLNKPSSGKLTYAHKLTFGYVPQKLQLNEQMPLPVHSFLSLAGVSDAQYQAVLEQLHIRHLHDASMHDLSGGERQRVLLARALLRQPDVLVLDEPAQGVDLGGQQRLYALIDAARKQYNCAVLMVSHDLHWVMAQTNNVICLNKHVCCSGHPDHIANDKAFLQLFGDSGQPQVTTYTHHHDHHHDLTGNIIDGQHDGSCSHDH</sequence>
<dbReference type="PANTHER" id="PTHR42734:SF9">
    <property type="entry name" value="ZINC IMPORT ATP-BINDING PROTEIN ZNUC"/>
    <property type="match status" value="1"/>
</dbReference>
<dbReference type="AlphaFoldDB" id="A0A5S9QDE9"/>
<keyword evidence="7" id="KW-1278">Translocase</keyword>
<evidence type="ECO:0000256" key="9">
    <source>
        <dbReference type="ARBA" id="ARBA00023136"/>
    </source>
</evidence>
<evidence type="ECO:0000256" key="3">
    <source>
        <dbReference type="ARBA" id="ARBA00022741"/>
    </source>
</evidence>
<keyword evidence="5 11" id="KW-0067">ATP-binding</keyword>
<dbReference type="InterPro" id="IPR003439">
    <property type="entry name" value="ABC_transporter-like_ATP-bd"/>
</dbReference>
<reference evidence="11 12" key="1">
    <citation type="submission" date="2019-11" db="EMBL/GenBank/DDBJ databases">
        <authorList>
            <person name="Holert J."/>
        </authorList>
    </citation>
    <scope>NUCLEOTIDE SEQUENCE [LARGE SCALE GENOMIC DNA]</scope>
    <source>
        <strain evidence="11">SB11_3</strain>
    </source>
</reference>
<dbReference type="Gene3D" id="3.40.50.300">
    <property type="entry name" value="P-loop containing nucleotide triphosphate hydrolases"/>
    <property type="match status" value="1"/>
</dbReference>
<dbReference type="Pfam" id="PF00005">
    <property type="entry name" value="ABC_tran"/>
    <property type="match status" value="1"/>
</dbReference>
<dbReference type="InterPro" id="IPR027417">
    <property type="entry name" value="P-loop_NTPase"/>
</dbReference>
<keyword evidence="8" id="KW-0406">Ion transport</keyword>
<dbReference type="Proteomes" id="UP000441399">
    <property type="component" value="Unassembled WGS sequence"/>
</dbReference>
<name>A0A5S9QDE9_9GAMM</name>
<dbReference type="GO" id="GO:0005524">
    <property type="term" value="F:ATP binding"/>
    <property type="evidence" value="ECO:0007669"/>
    <property type="project" value="UniProtKB-KW"/>
</dbReference>
<dbReference type="PANTHER" id="PTHR42734">
    <property type="entry name" value="METAL TRANSPORT SYSTEM ATP-BINDING PROTEIN TM_0124-RELATED"/>
    <property type="match status" value="1"/>
</dbReference>
<keyword evidence="11" id="KW-0378">Hydrolase</keyword>
<evidence type="ECO:0000259" key="10">
    <source>
        <dbReference type="PROSITE" id="PS50893"/>
    </source>
</evidence>
<evidence type="ECO:0000256" key="8">
    <source>
        <dbReference type="ARBA" id="ARBA00023065"/>
    </source>
</evidence>
<dbReference type="PROSITE" id="PS50893">
    <property type="entry name" value="ABC_TRANSPORTER_2"/>
    <property type="match status" value="1"/>
</dbReference>
<organism evidence="11 12">
    <name type="scientific">BD1-7 clade bacterium</name>
    <dbReference type="NCBI Taxonomy" id="2029982"/>
    <lineage>
        <taxon>Bacteria</taxon>
        <taxon>Pseudomonadati</taxon>
        <taxon>Pseudomonadota</taxon>
        <taxon>Gammaproteobacteria</taxon>
        <taxon>Cellvibrionales</taxon>
        <taxon>Spongiibacteraceae</taxon>
        <taxon>BD1-7 clade</taxon>
    </lineage>
</organism>
<dbReference type="InterPro" id="IPR050153">
    <property type="entry name" value="Metal_Ion_Import_ABC"/>
</dbReference>
<keyword evidence="1" id="KW-0813">Transport</keyword>
<accession>A0A5S9QDE9</accession>
<dbReference type="InterPro" id="IPR017871">
    <property type="entry name" value="ABC_transporter-like_CS"/>
</dbReference>
<dbReference type="OrthoDB" id="5866165at2"/>
<proteinExistence type="predicted"/>
<evidence type="ECO:0000256" key="4">
    <source>
        <dbReference type="ARBA" id="ARBA00022833"/>
    </source>
</evidence>
<keyword evidence="12" id="KW-1185">Reference proteome</keyword>
<dbReference type="EMBL" id="CACSIO010000023">
    <property type="protein sequence ID" value="CAA0116379.1"/>
    <property type="molecule type" value="Genomic_DNA"/>
</dbReference>
<dbReference type="GO" id="GO:0010043">
    <property type="term" value="P:response to zinc ion"/>
    <property type="evidence" value="ECO:0007669"/>
    <property type="project" value="TreeGrafter"/>
</dbReference>
<evidence type="ECO:0000256" key="5">
    <source>
        <dbReference type="ARBA" id="ARBA00022840"/>
    </source>
</evidence>
<evidence type="ECO:0000256" key="2">
    <source>
        <dbReference type="ARBA" id="ARBA00022475"/>
    </source>
</evidence>
<dbReference type="InterPro" id="IPR003593">
    <property type="entry name" value="AAA+_ATPase"/>
</dbReference>
<keyword evidence="2" id="KW-1003">Cell membrane</keyword>
<gene>
    <name evidence="11" type="primary">znuC</name>
    <name evidence="11" type="ORF">OPDIPICF_01845</name>
</gene>
<feature type="domain" description="ABC transporter" evidence="10">
    <location>
        <begin position="6"/>
        <end position="220"/>
    </location>
</feature>
<dbReference type="SUPFAM" id="SSF52540">
    <property type="entry name" value="P-loop containing nucleoside triphosphate hydrolases"/>
    <property type="match status" value="1"/>
</dbReference>
<evidence type="ECO:0000256" key="7">
    <source>
        <dbReference type="ARBA" id="ARBA00022967"/>
    </source>
</evidence>
<keyword evidence="6" id="KW-0864">Zinc transport</keyword>
<evidence type="ECO:0000256" key="6">
    <source>
        <dbReference type="ARBA" id="ARBA00022906"/>
    </source>
</evidence>
<dbReference type="EC" id="3.6.3.-" evidence="11"/>
<evidence type="ECO:0000313" key="12">
    <source>
        <dbReference type="Proteomes" id="UP000441399"/>
    </source>
</evidence>
<dbReference type="PROSITE" id="PS00211">
    <property type="entry name" value="ABC_TRANSPORTER_1"/>
    <property type="match status" value="1"/>
</dbReference>
<evidence type="ECO:0000256" key="1">
    <source>
        <dbReference type="ARBA" id="ARBA00022448"/>
    </source>
</evidence>